<sequence>MTAFPKEKRLKSCHIINNKLHNQFESLPNDIILDILDYPDEKHVQQAFHGLNQRFSKLIDHYSGRPVSLSFSWEDSSKFEQYCNELIIPNRDRIRSLQFNCEGQIQTVSSRCVFDESFARVESISFYEHNLSDLLTLLHKLSQLPRIKAIEMKSNLSRLRNNSQGDIHYIGLQCSTLTSLTVEDSSRMIADRSFQRLNIDSRQCSIEVLKCLHPFQLP</sequence>
<evidence type="ECO:0000313" key="5">
    <source>
        <dbReference type="EMBL" id="CAF3993753.1"/>
    </source>
</evidence>
<comment type="caution">
    <text evidence="1">The sequence shown here is derived from an EMBL/GenBank/DDBJ whole genome shotgun (WGS) entry which is preliminary data.</text>
</comment>
<evidence type="ECO:0000313" key="1">
    <source>
        <dbReference type="EMBL" id="CAF1621230.1"/>
    </source>
</evidence>
<proteinExistence type="predicted"/>
<dbReference type="Proteomes" id="UP000663887">
    <property type="component" value="Unassembled WGS sequence"/>
</dbReference>
<evidence type="ECO:0000313" key="6">
    <source>
        <dbReference type="EMBL" id="CAF4039987.1"/>
    </source>
</evidence>
<evidence type="ECO:0000313" key="8">
    <source>
        <dbReference type="Proteomes" id="UP000663855"/>
    </source>
</evidence>
<reference evidence="1" key="1">
    <citation type="submission" date="2021-02" db="EMBL/GenBank/DDBJ databases">
        <authorList>
            <person name="Nowell W R."/>
        </authorList>
    </citation>
    <scope>NUCLEOTIDE SEQUENCE</scope>
</reference>
<dbReference type="EMBL" id="CAJNRF010013458">
    <property type="protein sequence ID" value="CAF2149284.1"/>
    <property type="molecule type" value="Genomic_DNA"/>
</dbReference>
<dbReference type="Proteomes" id="UP000663855">
    <property type="component" value="Unassembled WGS sequence"/>
</dbReference>
<protein>
    <recommendedName>
        <fullName evidence="10">F-box domain-containing protein</fullName>
    </recommendedName>
</protein>
<evidence type="ECO:0000313" key="9">
    <source>
        <dbReference type="Proteomes" id="UP000663866"/>
    </source>
</evidence>
<dbReference type="EMBL" id="CAJOBF010001901">
    <property type="protein sequence ID" value="CAF3993753.1"/>
    <property type="molecule type" value="Genomic_DNA"/>
</dbReference>
<name>A0A816CC12_9BILA</name>
<gene>
    <name evidence="6" type="ORF">BYL167_LOCUS15825</name>
    <name evidence="1" type="ORF">CJN711_LOCUS37949</name>
    <name evidence="2" type="ORF">MBJ925_LOCUS18058</name>
    <name evidence="7" type="ORF">OVN521_LOCUS34683</name>
    <name evidence="5" type="ORF">UXM345_LOCUS15761</name>
    <name evidence="4" type="ORF">WKI299_LOCUS29990</name>
    <name evidence="3" type="ORF">XDN619_LOCUS16106</name>
</gene>
<evidence type="ECO:0000313" key="4">
    <source>
        <dbReference type="EMBL" id="CAF2149284.1"/>
    </source>
</evidence>
<evidence type="ECO:0000313" key="7">
    <source>
        <dbReference type="EMBL" id="CAF4397668.1"/>
    </source>
</evidence>
<dbReference type="EMBL" id="CAJNOV010018563">
    <property type="protein sequence ID" value="CAF1621230.1"/>
    <property type="molecule type" value="Genomic_DNA"/>
</dbReference>
<dbReference type="Proteomes" id="UP000663866">
    <property type="component" value="Unassembled WGS sequence"/>
</dbReference>
<keyword evidence="9" id="KW-1185">Reference proteome</keyword>
<dbReference type="EMBL" id="CAJNRE010008995">
    <property type="protein sequence ID" value="CAF2078485.1"/>
    <property type="molecule type" value="Genomic_DNA"/>
</dbReference>
<dbReference type="Proteomes" id="UP000663824">
    <property type="component" value="Unassembled WGS sequence"/>
</dbReference>
<accession>A0A816CC12</accession>
<dbReference type="EMBL" id="CAJOBG010040394">
    <property type="protein sequence ID" value="CAF4397668.1"/>
    <property type="molecule type" value="Genomic_DNA"/>
</dbReference>
<organism evidence="1 8">
    <name type="scientific">Rotaria magnacalcarata</name>
    <dbReference type="NCBI Taxonomy" id="392030"/>
    <lineage>
        <taxon>Eukaryota</taxon>
        <taxon>Metazoa</taxon>
        <taxon>Spiralia</taxon>
        <taxon>Gnathifera</taxon>
        <taxon>Rotifera</taxon>
        <taxon>Eurotatoria</taxon>
        <taxon>Bdelloidea</taxon>
        <taxon>Philodinida</taxon>
        <taxon>Philodinidae</taxon>
        <taxon>Rotaria</taxon>
    </lineage>
</organism>
<dbReference type="Proteomes" id="UP000681967">
    <property type="component" value="Unassembled WGS sequence"/>
</dbReference>
<dbReference type="EMBL" id="CAJNRG010006722">
    <property type="protein sequence ID" value="CAF2088406.1"/>
    <property type="molecule type" value="Genomic_DNA"/>
</dbReference>
<evidence type="ECO:0000313" key="2">
    <source>
        <dbReference type="EMBL" id="CAF2078485.1"/>
    </source>
</evidence>
<evidence type="ECO:0000313" key="3">
    <source>
        <dbReference type="EMBL" id="CAF2088406.1"/>
    </source>
</evidence>
<dbReference type="Proteomes" id="UP000663842">
    <property type="component" value="Unassembled WGS sequence"/>
</dbReference>
<dbReference type="AlphaFoldDB" id="A0A816CC12"/>
<evidence type="ECO:0008006" key="10">
    <source>
        <dbReference type="Google" id="ProtNLM"/>
    </source>
</evidence>
<dbReference type="EMBL" id="CAJOBH010005931">
    <property type="protein sequence ID" value="CAF4039987.1"/>
    <property type="molecule type" value="Genomic_DNA"/>
</dbReference>
<dbReference type="Proteomes" id="UP000663856">
    <property type="component" value="Unassembled WGS sequence"/>
</dbReference>